<name>A0A6J4KJ62_9ACTN</name>
<gene>
    <name evidence="2" type="ORF">AVDCRST_MAG48-1809</name>
</gene>
<sequence>EGHLERHRDRAVRRHRGGGGQPLLPARRRHPRGADADAHAHGLPLEGHGQLLHRSGGRRQQRRRGLDLPRAQARRRPRPGPGGLLEGCPRRRL</sequence>
<protein>
    <submittedName>
        <fullName evidence="2">Uncharacterized protein</fullName>
    </submittedName>
</protein>
<accession>A0A6J4KJ62</accession>
<dbReference type="EMBL" id="CADCTS010000262">
    <property type="protein sequence ID" value="CAA9307510.1"/>
    <property type="molecule type" value="Genomic_DNA"/>
</dbReference>
<feature type="non-terminal residue" evidence="2">
    <location>
        <position position="93"/>
    </location>
</feature>
<feature type="region of interest" description="Disordered" evidence="1">
    <location>
        <begin position="1"/>
        <end position="93"/>
    </location>
</feature>
<reference evidence="2" key="1">
    <citation type="submission" date="2020-02" db="EMBL/GenBank/DDBJ databases">
        <authorList>
            <person name="Meier V. D."/>
        </authorList>
    </citation>
    <scope>NUCLEOTIDE SEQUENCE</scope>
    <source>
        <strain evidence="2">AVDCRST_MAG48</strain>
    </source>
</reference>
<dbReference type="AlphaFoldDB" id="A0A6J4KJ62"/>
<evidence type="ECO:0000256" key="1">
    <source>
        <dbReference type="SAM" id="MobiDB-lite"/>
    </source>
</evidence>
<evidence type="ECO:0000313" key="2">
    <source>
        <dbReference type="EMBL" id="CAA9307510.1"/>
    </source>
</evidence>
<organism evidence="2">
    <name type="scientific">uncultured Friedmanniella sp</name>
    <dbReference type="NCBI Taxonomy" id="335381"/>
    <lineage>
        <taxon>Bacteria</taxon>
        <taxon>Bacillati</taxon>
        <taxon>Actinomycetota</taxon>
        <taxon>Actinomycetes</taxon>
        <taxon>Propionibacteriales</taxon>
        <taxon>Nocardioidaceae</taxon>
        <taxon>Friedmanniella</taxon>
        <taxon>environmental samples</taxon>
    </lineage>
</organism>
<proteinExistence type="predicted"/>
<feature type="non-terminal residue" evidence="2">
    <location>
        <position position="1"/>
    </location>
</feature>